<dbReference type="OrthoDB" id="3725739at2"/>
<accession>A0A3D9YYN3</accession>
<sequence length="149" mass="16338">MLRSGLGPLLCFRAGYRYREAALSERVTATPAALALISKLEAVHGPLMFHQSGGCCDGSAPMCYPRGDFRVGKSDVKLGIIGDAPFYMSESQFEYWQHTHLTIDVVPGRGSGFSIESPENVRFLTRSRLFTDDELAQLAPVESGEEALH</sequence>
<dbReference type="Proteomes" id="UP000256900">
    <property type="component" value="Unassembled WGS sequence"/>
</dbReference>
<comment type="caution">
    <text evidence="1">The sequence shown here is derived from an EMBL/GenBank/DDBJ whole genome shotgun (WGS) entry which is preliminary data.</text>
</comment>
<dbReference type="EMBL" id="QUMO01000002">
    <property type="protein sequence ID" value="REF87475.1"/>
    <property type="molecule type" value="Genomic_DNA"/>
</dbReference>
<dbReference type="Pfam" id="PF05610">
    <property type="entry name" value="DUF779"/>
    <property type="match status" value="1"/>
</dbReference>
<evidence type="ECO:0000313" key="1">
    <source>
        <dbReference type="EMBL" id="REF87475.1"/>
    </source>
</evidence>
<name>A0A3D9YYN3_9HYPH</name>
<protein>
    <recommendedName>
        <fullName evidence="3">DUF779 domain-containing protein</fullName>
    </recommendedName>
</protein>
<dbReference type="AlphaFoldDB" id="A0A3D9YYN3"/>
<reference evidence="1 2" key="1">
    <citation type="submission" date="2018-08" db="EMBL/GenBank/DDBJ databases">
        <title>Genomic Encyclopedia of Type Strains, Phase IV (KMG-IV): sequencing the most valuable type-strain genomes for metagenomic binning, comparative biology and taxonomic classification.</title>
        <authorList>
            <person name="Goeker M."/>
        </authorList>
    </citation>
    <scope>NUCLEOTIDE SEQUENCE [LARGE SCALE GENOMIC DNA]</scope>
    <source>
        <strain evidence="1 2">BW863</strain>
    </source>
</reference>
<evidence type="ECO:0000313" key="2">
    <source>
        <dbReference type="Proteomes" id="UP000256900"/>
    </source>
</evidence>
<proteinExistence type="predicted"/>
<dbReference type="InterPro" id="IPR008497">
    <property type="entry name" value="DUF779"/>
</dbReference>
<organism evidence="1 2">
    <name type="scientific">Methylovirgula ligni</name>
    <dbReference type="NCBI Taxonomy" id="569860"/>
    <lineage>
        <taxon>Bacteria</taxon>
        <taxon>Pseudomonadati</taxon>
        <taxon>Pseudomonadota</taxon>
        <taxon>Alphaproteobacteria</taxon>
        <taxon>Hyphomicrobiales</taxon>
        <taxon>Beijerinckiaceae</taxon>
        <taxon>Methylovirgula</taxon>
    </lineage>
</organism>
<gene>
    <name evidence="1" type="ORF">DES32_1098</name>
</gene>
<keyword evidence="2" id="KW-1185">Reference proteome</keyword>
<evidence type="ECO:0008006" key="3">
    <source>
        <dbReference type="Google" id="ProtNLM"/>
    </source>
</evidence>